<dbReference type="EMBL" id="CP000613">
    <property type="protein sequence ID" value="ACI98303.1"/>
    <property type="molecule type" value="Genomic_DNA"/>
</dbReference>
<dbReference type="OrthoDB" id="7855458at2"/>
<evidence type="ECO:0000313" key="2">
    <source>
        <dbReference type="Proteomes" id="UP000001591"/>
    </source>
</evidence>
<dbReference type="KEGG" id="rce:RC1_0873"/>
<dbReference type="Proteomes" id="UP000001591">
    <property type="component" value="Chromosome"/>
</dbReference>
<dbReference type="HOGENOM" id="CLU_1980535_0_0_5"/>
<sequence>MPYVLAPGANAQAIAEREYASDPRQVMFTGFSSCIGVLSLRNGQVTGVHLSISAPDRSLFDNAAADQVVAAVGAWQQIKVIGQIAFWENPANGVSAAYAYLIQQLNVPQADIYPLADGTYGGENDNGTLELTY</sequence>
<evidence type="ECO:0000313" key="1">
    <source>
        <dbReference type="EMBL" id="ACI98303.1"/>
    </source>
</evidence>
<reference evidence="1 2" key="1">
    <citation type="journal article" date="2010" name="BMC Genomics">
        <title>Metabolic flexibility revealed in the genome of the cyst-forming alpha-1 proteobacterium Rhodospirillum centenum.</title>
        <authorList>
            <person name="Lu Y.K."/>
            <person name="Marden J."/>
            <person name="Han M."/>
            <person name="Swingley W.D."/>
            <person name="Mastrian S.D."/>
            <person name="Chowdhury S.R."/>
            <person name="Hao J."/>
            <person name="Helmy T."/>
            <person name="Kim S."/>
            <person name="Kurdoglu A.A."/>
            <person name="Matthies H.J."/>
            <person name="Rollo D."/>
            <person name="Stothard P."/>
            <person name="Blankenship R.E."/>
            <person name="Bauer C.E."/>
            <person name="Touchman J.W."/>
        </authorList>
    </citation>
    <scope>NUCLEOTIDE SEQUENCE [LARGE SCALE GENOMIC DNA]</scope>
    <source>
        <strain evidence="2">ATCC 51521 / SW</strain>
    </source>
</reference>
<name>B6IS67_RHOCS</name>
<keyword evidence="2" id="KW-1185">Reference proteome</keyword>
<protein>
    <submittedName>
        <fullName evidence="1">Uncharacterized protein</fullName>
    </submittedName>
</protein>
<dbReference type="AlphaFoldDB" id="B6IS67"/>
<dbReference type="RefSeq" id="WP_012566093.1">
    <property type="nucleotide sequence ID" value="NC_011420.2"/>
</dbReference>
<accession>B6IS67</accession>
<organism evidence="1 2">
    <name type="scientific">Rhodospirillum centenum (strain ATCC 51521 / SW)</name>
    <dbReference type="NCBI Taxonomy" id="414684"/>
    <lineage>
        <taxon>Bacteria</taxon>
        <taxon>Pseudomonadati</taxon>
        <taxon>Pseudomonadota</taxon>
        <taxon>Alphaproteobacteria</taxon>
        <taxon>Rhodospirillales</taxon>
        <taxon>Rhodospirillaceae</taxon>
        <taxon>Rhodospirillum</taxon>
    </lineage>
</organism>
<gene>
    <name evidence="1" type="ordered locus">RC1_0873</name>
</gene>
<proteinExistence type="predicted"/>